<keyword evidence="2" id="KW-0732">Signal</keyword>
<accession>A0ABR3R1F5</accession>
<feature type="region of interest" description="Disordered" evidence="1">
    <location>
        <begin position="418"/>
        <end position="553"/>
    </location>
</feature>
<keyword evidence="4" id="KW-1185">Reference proteome</keyword>
<evidence type="ECO:0000256" key="2">
    <source>
        <dbReference type="SAM" id="SignalP"/>
    </source>
</evidence>
<proteinExistence type="predicted"/>
<feature type="compositionally biased region" description="Low complexity" evidence="1">
    <location>
        <begin position="418"/>
        <end position="475"/>
    </location>
</feature>
<dbReference type="Proteomes" id="UP001521222">
    <property type="component" value="Unassembled WGS sequence"/>
</dbReference>
<comment type="caution">
    <text evidence="3">The sequence shown here is derived from an EMBL/GenBank/DDBJ whole genome shotgun (WGS) entry which is preliminary data.</text>
</comment>
<feature type="compositionally biased region" description="Low complexity" evidence="1">
    <location>
        <begin position="490"/>
        <end position="535"/>
    </location>
</feature>
<organism evidence="3 4">
    <name type="scientific">Nothophoma quercina</name>
    <dbReference type="NCBI Taxonomy" id="749835"/>
    <lineage>
        <taxon>Eukaryota</taxon>
        <taxon>Fungi</taxon>
        <taxon>Dikarya</taxon>
        <taxon>Ascomycota</taxon>
        <taxon>Pezizomycotina</taxon>
        <taxon>Dothideomycetes</taxon>
        <taxon>Pleosporomycetidae</taxon>
        <taxon>Pleosporales</taxon>
        <taxon>Pleosporineae</taxon>
        <taxon>Didymellaceae</taxon>
        <taxon>Nothophoma</taxon>
    </lineage>
</organism>
<feature type="compositionally biased region" description="Acidic residues" evidence="1">
    <location>
        <begin position="543"/>
        <end position="553"/>
    </location>
</feature>
<protein>
    <recommendedName>
        <fullName evidence="5">Apple domain-containing protein</fullName>
    </recommendedName>
</protein>
<evidence type="ECO:0008006" key="5">
    <source>
        <dbReference type="Google" id="ProtNLM"/>
    </source>
</evidence>
<evidence type="ECO:0000256" key="1">
    <source>
        <dbReference type="SAM" id="MobiDB-lite"/>
    </source>
</evidence>
<feature type="chain" id="PRO_5047404464" description="Apple domain-containing protein" evidence="2">
    <location>
        <begin position="16"/>
        <end position="553"/>
    </location>
</feature>
<name>A0ABR3R1F5_9PLEO</name>
<dbReference type="EMBL" id="JAKIXB020000023">
    <property type="protein sequence ID" value="KAL1598255.1"/>
    <property type="molecule type" value="Genomic_DNA"/>
</dbReference>
<dbReference type="PANTHER" id="PTHR36578:SF1">
    <property type="entry name" value="APPLE DOMAIN-CONTAINING PROTEIN"/>
    <property type="match status" value="1"/>
</dbReference>
<gene>
    <name evidence="3" type="ORF">SLS59_006939</name>
</gene>
<feature type="compositionally biased region" description="Polar residues" evidence="1">
    <location>
        <begin position="476"/>
        <end position="489"/>
    </location>
</feature>
<feature type="compositionally biased region" description="Low complexity" evidence="1">
    <location>
        <begin position="97"/>
        <end position="166"/>
    </location>
</feature>
<sequence length="553" mass="58619">MKTFVFLALVGLSAAAPAVVRESDSVGYPLIIRETDRPTASLKKTISIGRLPSWPTLTPGGHVEDHWEVFPRPAEAAEGAESSGDEAEVSATLVADSTRTSVTTSTKTQTLATPTRTVTAPPKTTTATTTKTSVATAPARTTTRTSVITSTKTTSKAAPTSSASPDDSSDLEDEAEGSFDADLDGFMGLPIYSRIAQDEDTPCPYVQAFSNRNATAIHQPIETHNMTTYNAKECSQFCNSHLACKAFGIFIERQPSCTNCSDPRSTEANMCELYNTILDPKIVTDNSTSQNFGNKRFTMAIRASNGYNKLGEIQTVSVTVTARAGLETVYRTRTVTSSGRSTATVTSTRSSGATTTVHHTLSASSNSTRTITTTSSQPARTVYSTSTVYGTPYTRTVTTTQYTNINMPTVTRTTTVTRTAAASPTTTTKTSTASPTTRTVTRTSSASPTTRVVTSTRSASPATVTKTSTKPTTVTRSGSTSPETTTARQTVVVSVSGSAGTVTRTSTKTTMATRTSTETSLRTTTKTASAQTTQSVEVGYSSNEEEEVAPYWE</sequence>
<reference evidence="3 4" key="1">
    <citation type="submission" date="2024-02" db="EMBL/GenBank/DDBJ databases">
        <title>De novo assembly and annotation of 12 fungi associated with fruit tree decline syndrome in Ontario, Canada.</title>
        <authorList>
            <person name="Sulman M."/>
            <person name="Ellouze W."/>
            <person name="Ilyukhin E."/>
        </authorList>
    </citation>
    <scope>NUCLEOTIDE SEQUENCE [LARGE SCALE GENOMIC DNA]</scope>
    <source>
        <strain evidence="3 4">M97-236</strain>
    </source>
</reference>
<evidence type="ECO:0000313" key="3">
    <source>
        <dbReference type="EMBL" id="KAL1598255.1"/>
    </source>
</evidence>
<dbReference type="PANTHER" id="PTHR36578">
    <property type="entry name" value="CHROMOSOME 15, WHOLE GENOME SHOTGUN SEQUENCE"/>
    <property type="match status" value="1"/>
</dbReference>
<feature type="region of interest" description="Disordered" evidence="1">
    <location>
        <begin position="75"/>
        <end position="176"/>
    </location>
</feature>
<feature type="compositionally biased region" description="Acidic residues" evidence="1">
    <location>
        <begin position="167"/>
        <end position="176"/>
    </location>
</feature>
<feature type="signal peptide" evidence="2">
    <location>
        <begin position="1"/>
        <end position="15"/>
    </location>
</feature>
<evidence type="ECO:0000313" key="4">
    <source>
        <dbReference type="Proteomes" id="UP001521222"/>
    </source>
</evidence>